<evidence type="ECO:0000256" key="1">
    <source>
        <dbReference type="ARBA" id="ARBA00022614"/>
    </source>
</evidence>
<keyword evidence="4" id="KW-1185">Reference proteome</keyword>
<dbReference type="InterPro" id="IPR032675">
    <property type="entry name" value="LRR_dom_sf"/>
</dbReference>
<dbReference type="AlphaFoldDB" id="A0A3B3YI06"/>
<dbReference type="Proteomes" id="UP000261480">
    <property type="component" value="Unplaced"/>
</dbReference>
<reference evidence="3" key="2">
    <citation type="submission" date="2025-09" db="UniProtKB">
        <authorList>
            <consortium name="Ensembl"/>
        </authorList>
    </citation>
    <scope>IDENTIFICATION</scope>
</reference>
<dbReference type="Pfam" id="PF13516">
    <property type="entry name" value="LRR_6"/>
    <property type="match status" value="3"/>
</dbReference>
<protein>
    <recommendedName>
        <fullName evidence="5">SPRY-associated domain-containing protein</fullName>
    </recommendedName>
</protein>
<dbReference type="SUPFAM" id="SSF52047">
    <property type="entry name" value="RNI-like"/>
    <property type="match status" value="1"/>
</dbReference>
<evidence type="ECO:0000313" key="4">
    <source>
        <dbReference type="Proteomes" id="UP000261480"/>
    </source>
</evidence>
<evidence type="ECO:0000256" key="2">
    <source>
        <dbReference type="ARBA" id="ARBA00022737"/>
    </source>
</evidence>
<dbReference type="PROSITE" id="PS51450">
    <property type="entry name" value="LRR"/>
    <property type="match status" value="2"/>
</dbReference>
<dbReference type="SMART" id="SM00368">
    <property type="entry name" value="LRR_RI"/>
    <property type="match status" value="4"/>
</dbReference>
<organism evidence="3 4">
    <name type="scientific">Poecilia mexicana</name>
    <dbReference type="NCBI Taxonomy" id="48701"/>
    <lineage>
        <taxon>Eukaryota</taxon>
        <taxon>Metazoa</taxon>
        <taxon>Chordata</taxon>
        <taxon>Craniata</taxon>
        <taxon>Vertebrata</taxon>
        <taxon>Euteleostomi</taxon>
        <taxon>Actinopterygii</taxon>
        <taxon>Neopterygii</taxon>
        <taxon>Teleostei</taxon>
        <taxon>Neoteleostei</taxon>
        <taxon>Acanthomorphata</taxon>
        <taxon>Ovalentaria</taxon>
        <taxon>Atherinomorphae</taxon>
        <taxon>Cyprinodontiformes</taxon>
        <taxon>Poeciliidae</taxon>
        <taxon>Poeciliinae</taxon>
        <taxon>Poecilia</taxon>
    </lineage>
</organism>
<dbReference type="PANTHER" id="PTHR24106">
    <property type="entry name" value="NACHT, LRR AND CARD DOMAINS-CONTAINING"/>
    <property type="match status" value="1"/>
</dbReference>
<dbReference type="Gene3D" id="3.80.10.10">
    <property type="entry name" value="Ribonuclease Inhibitor"/>
    <property type="match status" value="1"/>
</dbReference>
<dbReference type="InterPro" id="IPR051261">
    <property type="entry name" value="NLR"/>
</dbReference>
<sequence length="182" mass="20186">MNILIPYFPPCLLRLSGCNLSERSCEALSSVLSSQSSSLRELDLSNNNLQDSGVKLLSAGLKSPNCNLETLRLSYCNLSERSCEALSSVLSSQSSSLRELDLSNNNLQDSGVKLLSAGLKSPNCNLETLRFLFTCCEQRDIILPKNLPPIQMIIIRCSNNFHGHMCMKVSTYTCKLFLQIFL</sequence>
<reference evidence="3" key="1">
    <citation type="submission" date="2025-08" db="UniProtKB">
        <authorList>
            <consortium name="Ensembl"/>
        </authorList>
    </citation>
    <scope>IDENTIFICATION</scope>
</reference>
<dbReference type="InterPro" id="IPR001611">
    <property type="entry name" value="Leu-rich_rpt"/>
</dbReference>
<keyword evidence="2" id="KW-0677">Repeat</keyword>
<keyword evidence="1" id="KW-0433">Leucine-rich repeat</keyword>
<dbReference type="PRINTS" id="PR00019">
    <property type="entry name" value="LEURICHRPT"/>
</dbReference>
<evidence type="ECO:0000313" key="3">
    <source>
        <dbReference type="Ensembl" id="ENSPMEP00000026813.1"/>
    </source>
</evidence>
<name>A0A3B3YI06_9TELE</name>
<dbReference type="Ensembl" id="ENSPMET00000001588.1">
    <property type="protein sequence ID" value="ENSPMEP00000026813.1"/>
    <property type="gene ID" value="ENSPMEG00000010770.1"/>
</dbReference>
<evidence type="ECO:0008006" key="5">
    <source>
        <dbReference type="Google" id="ProtNLM"/>
    </source>
</evidence>
<proteinExistence type="predicted"/>
<accession>A0A3B3YI06</accession>